<dbReference type="SUPFAM" id="SSF52467">
    <property type="entry name" value="DHS-like NAD/FAD-binding domain"/>
    <property type="match status" value="1"/>
</dbReference>
<evidence type="ECO:0000256" key="10">
    <source>
        <dbReference type="ARBA" id="ARBA00023239"/>
    </source>
</evidence>
<dbReference type="InterPro" id="IPR047213">
    <property type="entry name" value="TPP_PYR_PDC_IPDC-like"/>
</dbReference>
<dbReference type="SUPFAM" id="SSF52518">
    <property type="entry name" value="Thiamin diphosphate-binding fold (THDP-binding)"/>
    <property type="match status" value="2"/>
</dbReference>
<reference evidence="16" key="1">
    <citation type="journal article" date="2019" name="Int. J. Syst. Evol. Microbiol.">
        <title>The Global Catalogue of Microorganisms (GCM) 10K type strain sequencing project: providing services to taxonomists for standard genome sequencing and annotation.</title>
        <authorList>
            <consortium name="The Broad Institute Genomics Platform"/>
            <consortium name="The Broad Institute Genome Sequencing Center for Infectious Disease"/>
            <person name="Wu L."/>
            <person name="Ma J."/>
        </authorList>
    </citation>
    <scope>NUCLEOTIDE SEQUENCE [LARGE SCALE GENOMIC DNA]</scope>
    <source>
        <strain evidence="16">CCUG 50347</strain>
    </source>
</reference>
<gene>
    <name evidence="15" type="ORF">ACFPEL_09575</name>
</gene>
<dbReference type="InterPro" id="IPR012000">
    <property type="entry name" value="Thiamin_PyroP_enz_cen_dom"/>
</dbReference>
<dbReference type="PROSITE" id="PS00187">
    <property type="entry name" value="TPP_ENZYMES"/>
    <property type="match status" value="1"/>
</dbReference>
<keyword evidence="9 11" id="KW-0786">Thiamine pyrophosphate</keyword>
<comment type="cofactor">
    <cofactor evidence="2">
        <name>thiamine diphosphate</name>
        <dbReference type="ChEBI" id="CHEBI:58937"/>
    </cofactor>
</comment>
<dbReference type="Gene3D" id="3.40.50.970">
    <property type="match status" value="2"/>
</dbReference>
<evidence type="ECO:0000256" key="1">
    <source>
        <dbReference type="ARBA" id="ARBA00001920"/>
    </source>
</evidence>
<evidence type="ECO:0000256" key="9">
    <source>
        <dbReference type="ARBA" id="ARBA00023052"/>
    </source>
</evidence>
<evidence type="ECO:0000259" key="13">
    <source>
        <dbReference type="Pfam" id="PF02775"/>
    </source>
</evidence>
<dbReference type="CDD" id="cd07038">
    <property type="entry name" value="TPP_PYR_PDC_IPDC_like"/>
    <property type="match status" value="1"/>
</dbReference>
<feature type="domain" description="Thiamine pyrophosphate enzyme N-terminal TPP-binding" evidence="14">
    <location>
        <begin position="8"/>
        <end position="106"/>
    </location>
</feature>
<evidence type="ECO:0000256" key="7">
    <source>
        <dbReference type="ARBA" id="ARBA00022793"/>
    </source>
</evidence>
<dbReference type="InterPro" id="IPR029035">
    <property type="entry name" value="DHS-like_NAD/FAD-binding_dom"/>
</dbReference>
<comment type="similarity">
    <text evidence="4 11">Belongs to the TPP enzyme family.</text>
</comment>
<dbReference type="InterPro" id="IPR012001">
    <property type="entry name" value="Thiamin_PyroP_enz_TPP-bd_dom"/>
</dbReference>
<dbReference type="InterPro" id="IPR011766">
    <property type="entry name" value="TPP_enzyme_TPP-bd"/>
</dbReference>
<comment type="function">
    <text evidence="3">Decarboxylates branched-chain and aromatic alpha-keto acids to aldehydes.</text>
</comment>
<keyword evidence="6" id="KW-0479">Metal-binding</keyword>
<accession>A0ABV9RFY4</accession>
<evidence type="ECO:0000256" key="3">
    <source>
        <dbReference type="ARBA" id="ARBA00002938"/>
    </source>
</evidence>
<keyword evidence="7" id="KW-0210">Decarboxylase</keyword>
<evidence type="ECO:0000256" key="2">
    <source>
        <dbReference type="ARBA" id="ARBA00001964"/>
    </source>
</evidence>
<feature type="domain" description="Thiamine pyrophosphate enzyme central" evidence="12">
    <location>
        <begin position="203"/>
        <end position="326"/>
    </location>
</feature>
<name>A0ABV9RFY4_9PSEU</name>
<keyword evidence="10" id="KW-0456">Lyase</keyword>
<dbReference type="Proteomes" id="UP001595909">
    <property type="component" value="Unassembled WGS sequence"/>
</dbReference>
<dbReference type="PANTHER" id="PTHR43452">
    <property type="entry name" value="PYRUVATE DECARBOXYLASE"/>
    <property type="match status" value="1"/>
</dbReference>
<dbReference type="InterPro" id="IPR000399">
    <property type="entry name" value="TPP-bd_CS"/>
</dbReference>
<dbReference type="InterPro" id="IPR012110">
    <property type="entry name" value="PDC/IPDC-like"/>
</dbReference>
<dbReference type="PIRSF" id="PIRSF036565">
    <property type="entry name" value="Pyruvt_ip_decrb"/>
    <property type="match status" value="1"/>
</dbReference>
<comment type="caution">
    <text evidence="15">The sequence shown here is derived from an EMBL/GenBank/DDBJ whole genome shotgun (WGS) entry which is preliminary data.</text>
</comment>
<evidence type="ECO:0000256" key="6">
    <source>
        <dbReference type="ARBA" id="ARBA00022723"/>
    </source>
</evidence>
<evidence type="ECO:0000259" key="12">
    <source>
        <dbReference type="Pfam" id="PF00205"/>
    </source>
</evidence>
<evidence type="ECO:0000259" key="14">
    <source>
        <dbReference type="Pfam" id="PF02776"/>
    </source>
</evidence>
<dbReference type="RefSeq" id="WP_274191523.1">
    <property type="nucleotide sequence ID" value="NZ_BAABHN010000020.1"/>
</dbReference>
<dbReference type="CDD" id="cd02005">
    <property type="entry name" value="TPP_PDC_IPDC"/>
    <property type="match status" value="1"/>
</dbReference>
<organism evidence="15 16">
    <name type="scientific">Actinomycetospora chibensis</name>
    <dbReference type="NCBI Taxonomy" id="663606"/>
    <lineage>
        <taxon>Bacteria</taxon>
        <taxon>Bacillati</taxon>
        <taxon>Actinomycetota</taxon>
        <taxon>Actinomycetes</taxon>
        <taxon>Pseudonocardiales</taxon>
        <taxon>Pseudonocardiaceae</taxon>
        <taxon>Actinomycetospora</taxon>
    </lineage>
</organism>
<dbReference type="EMBL" id="JBHSIM010000020">
    <property type="protein sequence ID" value="MFC4832658.1"/>
    <property type="molecule type" value="Genomic_DNA"/>
</dbReference>
<dbReference type="InterPro" id="IPR029061">
    <property type="entry name" value="THDP-binding"/>
</dbReference>
<dbReference type="Gene3D" id="3.40.50.1220">
    <property type="entry name" value="TPP-binding domain"/>
    <property type="match status" value="1"/>
</dbReference>
<feature type="domain" description="Thiamine pyrophosphate enzyme TPP-binding" evidence="13">
    <location>
        <begin position="406"/>
        <end position="532"/>
    </location>
</feature>
<dbReference type="InterPro" id="IPR047214">
    <property type="entry name" value="TPP_PDC_IPDC"/>
</dbReference>
<dbReference type="Pfam" id="PF02776">
    <property type="entry name" value="TPP_enzyme_N"/>
    <property type="match status" value="1"/>
</dbReference>
<keyword evidence="8" id="KW-0460">Magnesium</keyword>
<evidence type="ECO:0000256" key="11">
    <source>
        <dbReference type="RuleBase" id="RU362132"/>
    </source>
</evidence>
<dbReference type="PANTHER" id="PTHR43452:SF30">
    <property type="entry name" value="PYRUVATE DECARBOXYLASE ISOZYME 1-RELATED"/>
    <property type="match status" value="1"/>
</dbReference>
<keyword evidence="16" id="KW-1185">Reference proteome</keyword>
<dbReference type="Pfam" id="PF02775">
    <property type="entry name" value="TPP_enzyme_C"/>
    <property type="match status" value="1"/>
</dbReference>
<dbReference type="Pfam" id="PF00205">
    <property type="entry name" value="TPP_enzyme_M"/>
    <property type="match status" value="1"/>
</dbReference>
<proteinExistence type="inferred from homology"/>
<evidence type="ECO:0000256" key="4">
    <source>
        <dbReference type="ARBA" id="ARBA00007812"/>
    </source>
</evidence>
<evidence type="ECO:0000256" key="8">
    <source>
        <dbReference type="ARBA" id="ARBA00022842"/>
    </source>
</evidence>
<sequence length="561" mass="58778">MATPSGSVGAHLATRLVQLGVGHLFGLPGDFNLALLDEMLPVPGLEWVGSTNELNASYAADGYARVGRRVGAFVTTYGVGELSAVNGIAGSYAEDVPVVHVVGMPSGTAMAAGAPLHHTFLDGDFRRFERVFREVTAAQTVLEPHNAVAEIDRVLRVALETSKPVYIGVPADVATAAAGAGSVEPLVAPAGDPAGLEQFRAGLAAHLQGHDDVCVLAGPRVHRRGLEHVVAGLAELPGVRVASQSGSKALVDEEHRASLGTYLGATTRSDAARAAVDDARLLVMAGTVHSDFTTGFFTHRYDREAAVELAIDHARIGRAVYPRVRLEDSLQVLHELVGAAGFSPAPPVELAPSGHDVPGADDEPLDHARFWSRLQGWIAPRTTLVAEAGTAFYGALDLSLPAESDLLGQPIWSSIGFTLPATLGAALARPDRRPVLVIGDGSAQLTAQELGMLYARAPDAIVLLLNNDGYTVERAIQSPDAVYQDITAWDWTRLPAALGAPDVHAVCARTVGELRAALDHAGTPGTAAFIEVVLPPKDAPRLLLELARGLSTTGRAAFETS</sequence>
<evidence type="ECO:0000313" key="16">
    <source>
        <dbReference type="Proteomes" id="UP001595909"/>
    </source>
</evidence>
<protein>
    <recommendedName>
        <fullName evidence="5">Alpha-keto-acid decarboxylase</fullName>
    </recommendedName>
</protein>
<evidence type="ECO:0000313" key="15">
    <source>
        <dbReference type="EMBL" id="MFC4832658.1"/>
    </source>
</evidence>
<evidence type="ECO:0000256" key="5">
    <source>
        <dbReference type="ARBA" id="ARBA00020054"/>
    </source>
</evidence>
<comment type="cofactor">
    <cofactor evidence="1">
        <name>a metal cation</name>
        <dbReference type="ChEBI" id="CHEBI:25213"/>
    </cofactor>
</comment>